<protein>
    <recommendedName>
        <fullName evidence="1">RNA-dependent RNA polymerase</fullName>
        <ecNumber evidence="1">2.7.7.48</ecNumber>
    </recommendedName>
</protein>
<evidence type="ECO:0000313" key="5">
    <source>
        <dbReference type="Proteomes" id="UP000019471"/>
    </source>
</evidence>
<evidence type="ECO:0000313" key="4">
    <source>
        <dbReference type="EMBL" id="EXJ68844.1"/>
    </source>
</evidence>
<dbReference type="Pfam" id="PF05183">
    <property type="entry name" value="RdRP"/>
    <property type="match status" value="1"/>
</dbReference>
<dbReference type="InterPro" id="IPR057596">
    <property type="entry name" value="RDRP_core"/>
</dbReference>
<feature type="compositionally biased region" description="Basic and acidic residues" evidence="2">
    <location>
        <begin position="180"/>
        <end position="194"/>
    </location>
</feature>
<feature type="compositionally biased region" description="Polar residues" evidence="2">
    <location>
        <begin position="147"/>
        <end position="163"/>
    </location>
</feature>
<keyword evidence="1" id="KW-0694">RNA-binding</keyword>
<feature type="region of interest" description="Disordered" evidence="2">
    <location>
        <begin position="147"/>
        <end position="213"/>
    </location>
</feature>
<feature type="region of interest" description="Disordered" evidence="2">
    <location>
        <begin position="1343"/>
        <end position="1366"/>
    </location>
</feature>
<keyword evidence="1" id="KW-0696">RNA-directed RNA polymerase</keyword>
<keyword evidence="5" id="KW-1185">Reference proteome</keyword>
<feature type="region of interest" description="Disordered" evidence="2">
    <location>
        <begin position="474"/>
        <end position="499"/>
    </location>
</feature>
<keyword evidence="1" id="KW-0548">Nucleotidyltransferase</keyword>
<feature type="domain" description="RDRP core" evidence="3">
    <location>
        <begin position="449"/>
        <end position="1114"/>
    </location>
</feature>
<keyword evidence="1" id="KW-0808">Transferase</keyword>
<evidence type="ECO:0000256" key="1">
    <source>
        <dbReference type="RuleBase" id="RU363098"/>
    </source>
</evidence>
<dbReference type="PANTHER" id="PTHR23079:SF14">
    <property type="entry name" value="RNA-DEPENDENT RNA POLYMERASE"/>
    <property type="match status" value="1"/>
</dbReference>
<name>W9XEQ4_9EURO</name>
<organism evidence="4 5">
    <name type="scientific">Cladophialophora psammophila CBS 110553</name>
    <dbReference type="NCBI Taxonomy" id="1182543"/>
    <lineage>
        <taxon>Eukaryota</taxon>
        <taxon>Fungi</taxon>
        <taxon>Dikarya</taxon>
        <taxon>Ascomycota</taxon>
        <taxon>Pezizomycotina</taxon>
        <taxon>Eurotiomycetes</taxon>
        <taxon>Chaetothyriomycetidae</taxon>
        <taxon>Chaetothyriales</taxon>
        <taxon>Herpotrichiellaceae</taxon>
        <taxon>Cladophialophora</taxon>
    </lineage>
</organism>
<comment type="catalytic activity">
    <reaction evidence="1">
        <text>RNA(n) + a ribonucleoside 5'-triphosphate = RNA(n+1) + diphosphate</text>
        <dbReference type="Rhea" id="RHEA:21248"/>
        <dbReference type="Rhea" id="RHEA-COMP:14527"/>
        <dbReference type="Rhea" id="RHEA-COMP:17342"/>
        <dbReference type="ChEBI" id="CHEBI:33019"/>
        <dbReference type="ChEBI" id="CHEBI:61557"/>
        <dbReference type="ChEBI" id="CHEBI:140395"/>
        <dbReference type="EC" id="2.7.7.48"/>
    </reaction>
</comment>
<dbReference type="RefSeq" id="XP_007746554.1">
    <property type="nucleotide sequence ID" value="XM_007748364.1"/>
</dbReference>
<dbReference type="OrthoDB" id="10055769at2759"/>
<dbReference type="GeneID" id="19192481"/>
<proteinExistence type="inferred from homology"/>
<feature type="compositionally biased region" description="Polar residues" evidence="2">
    <location>
        <begin position="199"/>
        <end position="213"/>
    </location>
</feature>
<dbReference type="GO" id="GO:0003723">
    <property type="term" value="F:RNA binding"/>
    <property type="evidence" value="ECO:0007669"/>
    <property type="project" value="UniProtKB-KW"/>
</dbReference>
<evidence type="ECO:0000256" key="2">
    <source>
        <dbReference type="SAM" id="MobiDB-lite"/>
    </source>
</evidence>
<gene>
    <name evidence="4" type="ORF">A1O5_07776</name>
</gene>
<dbReference type="STRING" id="1182543.W9XEQ4"/>
<evidence type="ECO:0000259" key="3">
    <source>
        <dbReference type="Pfam" id="PF05183"/>
    </source>
</evidence>
<feature type="compositionally biased region" description="Basic and acidic residues" evidence="2">
    <location>
        <begin position="484"/>
        <end position="497"/>
    </location>
</feature>
<dbReference type="GO" id="GO:0031380">
    <property type="term" value="C:nuclear RNA-directed RNA polymerase complex"/>
    <property type="evidence" value="ECO:0007669"/>
    <property type="project" value="TreeGrafter"/>
</dbReference>
<dbReference type="Proteomes" id="UP000019471">
    <property type="component" value="Unassembled WGS sequence"/>
</dbReference>
<dbReference type="GO" id="GO:0030422">
    <property type="term" value="P:siRNA processing"/>
    <property type="evidence" value="ECO:0007669"/>
    <property type="project" value="TreeGrafter"/>
</dbReference>
<dbReference type="GO" id="GO:0003968">
    <property type="term" value="F:RNA-directed RNA polymerase activity"/>
    <property type="evidence" value="ECO:0007669"/>
    <property type="project" value="UniProtKB-KW"/>
</dbReference>
<dbReference type="PANTHER" id="PTHR23079">
    <property type="entry name" value="RNA-DEPENDENT RNA POLYMERASE"/>
    <property type="match status" value="1"/>
</dbReference>
<dbReference type="InterPro" id="IPR007855">
    <property type="entry name" value="RDRP"/>
</dbReference>
<comment type="similarity">
    <text evidence="1">Belongs to the RdRP family.</text>
</comment>
<dbReference type="HOGENOM" id="CLU_002322_0_1_1"/>
<accession>W9XEQ4</accession>
<comment type="caution">
    <text evidence="4">The sequence shown here is derived from an EMBL/GenBank/DDBJ whole genome shotgun (WGS) entry which is preliminary data.</text>
</comment>
<dbReference type="eggNOG" id="KOG0988">
    <property type="taxonomic scope" value="Eukaryota"/>
</dbReference>
<dbReference type="EMBL" id="AMGX01000012">
    <property type="protein sequence ID" value="EXJ68844.1"/>
    <property type="molecule type" value="Genomic_DNA"/>
</dbReference>
<sequence>MPPTPKEISNNIDGAIDHLNAQWDLGLPRLHGIEADQADETDRLARQCSKLIRFLCFKTDDTKTALPDFEQRARHIHSQWVFKPSQEPGTLPVLPVTKSLVTRKNGLVRLSDTQRRELLQLLYKILKEKKENYELARLSDAFSNEPASTLTASFATAPTSPVTETEPRRQELSTPSRKLSKPESPKNEPDEPQLKHPATLSSKRTLGSSNGVSQTSIFEFPSAHLSPQRSKRQQTLSEFQQFQHVPPPRPLHVPDPISFGTVVSTAATSVFSGVDEENEGAMSNNTSMISSHAEDSQDLFPTQDYNEIFSDEQFSTSFNELSKVSGPSDQADHDLDNTFTVHALLPPHVPFWYCWELHRLAPLLDLKPIELYQRLEEINKKKSVTLEDVWGTIKELCRARGRRMLPQKSGLPDWVVRQGNYMDDNTNKVVHFTATLDWNDDPSQGLLQLQLNPIHLEQSCRFERKFGADRFLTLSGPSFTPPKPSDKSRQPKNKDPPSYDEVVEFLATNSHFIAGRHWRICFVEKENAKGRANKARSQRSRIILFAESGFDIIPRPLLKINIPILKGQGQHRNIMRQDLMQWHMPLDANTNSTDLRLFSRWSLGFSRTTPTVELKRHEFLKRPDELGDEPDDGTERKVMNDGCALISYPLAEAIWAACGGEGEPPSAVQGRISGGKGLWLVDYQNKYPNVSERNYWIEVSESQLKIKPHPRDRVDADSDATLRTFEVLKFASECKPARLNIQLINILENGGVPRSVLQEALQSDVQSFSNTLTEAMKDPRHLRLWMQEHARSSRLEANKVLGSFPSDRKEQIKLLLESGFHPQTCRVLIDNAYILLSHWMTNYVDKMRILIPHSTSVFCAPDPLGVLAPGEVYLGSSNPVTHPVTGIRENTLEDVEFLVARNPALLASDMQKCRSVYKHELRHYKNVILFPQRGAIPLASLLSGGDYDGDVVTCVWDPKIVPPFRNTNMPLMPNQIDCGMIQRSKPVSGIFNGRLSPDQAFNDYFRKCIAFNARPNLLGTCTSEHERLVYVLGQRRHGNRLSHPGAVQLAALAGFLVDSNKQGWDLPEDVWYKVRKNASGLDSLPQPAYKNETAPRKFSSDTNLNVVDFLKFDVAETLKEQVLREFVKLGQDEKVLNYDRDLSRPWLYWCSLVEGHKEKKRASGHRFEGGAYGTTAASPGAPDLEILADLLEGEQGLLDHITEVKEQWSKLSSSNRAGFESTLNELKDWGDSKDFRLAVQTVYEKFRAIKPKRLDHEIGRRFEAEKDRLLSDWDLLKAACLHKAVCSKGASFRIWVWFLAGRELCQLKALQHSGDIRIVVSDIHDLYKVDTKYARALLEGEFDEESEDNAVDEEDLMDDDVGLEMD</sequence>
<dbReference type="EC" id="2.7.7.48" evidence="1"/>
<reference evidence="4 5" key="1">
    <citation type="submission" date="2013-03" db="EMBL/GenBank/DDBJ databases">
        <title>The Genome Sequence of Cladophialophora psammophila CBS 110553.</title>
        <authorList>
            <consortium name="The Broad Institute Genomics Platform"/>
            <person name="Cuomo C."/>
            <person name="de Hoog S."/>
            <person name="Gorbushina A."/>
            <person name="Walker B."/>
            <person name="Young S.K."/>
            <person name="Zeng Q."/>
            <person name="Gargeya S."/>
            <person name="Fitzgerald M."/>
            <person name="Haas B."/>
            <person name="Abouelleil A."/>
            <person name="Allen A.W."/>
            <person name="Alvarado L."/>
            <person name="Arachchi H.M."/>
            <person name="Berlin A.M."/>
            <person name="Chapman S.B."/>
            <person name="Gainer-Dewar J."/>
            <person name="Goldberg J."/>
            <person name="Griggs A."/>
            <person name="Gujja S."/>
            <person name="Hansen M."/>
            <person name="Howarth C."/>
            <person name="Imamovic A."/>
            <person name="Ireland A."/>
            <person name="Larimer J."/>
            <person name="McCowan C."/>
            <person name="Murphy C."/>
            <person name="Pearson M."/>
            <person name="Poon T.W."/>
            <person name="Priest M."/>
            <person name="Roberts A."/>
            <person name="Saif S."/>
            <person name="Shea T."/>
            <person name="Sisk P."/>
            <person name="Sykes S."/>
            <person name="Wortman J."/>
            <person name="Nusbaum C."/>
            <person name="Birren B."/>
        </authorList>
    </citation>
    <scope>NUCLEOTIDE SEQUENCE [LARGE SCALE GENOMIC DNA]</scope>
    <source>
        <strain evidence="4 5">CBS 110553</strain>
    </source>
</reference>